<dbReference type="InterPro" id="IPR045746">
    <property type="entry name" value="ACT14924-like_Acyltransf_dom"/>
</dbReference>
<dbReference type="STRING" id="407234.SAMN05421795_101547"/>
<dbReference type="Proteomes" id="UP000186098">
    <property type="component" value="Unassembled WGS sequence"/>
</dbReference>
<evidence type="ECO:0000313" key="3">
    <source>
        <dbReference type="Proteomes" id="UP000186098"/>
    </source>
</evidence>
<accession>A0A1N7K223</accession>
<name>A0A1N7K223_9RHOB</name>
<dbReference type="SUPFAM" id="SSF69593">
    <property type="entry name" value="Glycerol-3-phosphate (1)-acyltransferase"/>
    <property type="match status" value="1"/>
</dbReference>
<dbReference type="GO" id="GO:0016746">
    <property type="term" value="F:acyltransferase activity"/>
    <property type="evidence" value="ECO:0007669"/>
    <property type="project" value="InterPro"/>
</dbReference>
<dbReference type="RefSeq" id="WP_076363350.1">
    <property type="nucleotide sequence ID" value="NZ_FTOM01000001.1"/>
</dbReference>
<sequence>MIPQVARDVTYAFSARTPAGRNVIRLMENATGRLGLIRRAQGYDAEVAAGADFWKVIATRYGIAPQVIGGSLSNIPATGPVVVIANHPFGVLDGLMMGHILSQRRGPDGFRILAHQVFSRAPDLARVILPVSFDTTPAAREINLTTRAAATAHLKAGGAVGIFPGGTVSTAARPFGAPMDPVWRGFSARMIARSGAAVVPIWFEGANSRLFQVASHVHPTLRMGLLLREFRARINRPVRLVVGAPIAPEVLSEYARDTRKMMDFLRNATYELSPRPLRTHAYGFEFETRYRGREQQRA</sequence>
<keyword evidence="3" id="KW-1185">Reference proteome</keyword>
<evidence type="ECO:0000259" key="1">
    <source>
        <dbReference type="SMART" id="SM00563"/>
    </source>
</evidence>
<dbReference type="AlphaFoldDB" id="A0A1N7K223"/>
<gene>
    <name evidence="2" type="ORF">SAMN05421795_101547</name>
</gene>
<dbReference type="InterPro" id="IPR002123">
    <property type="entry name" value="Plipid/glycerol_acylTrfase"/>
</dbReference>
<dbReference type="CDD" id="cd07986">
    <property type="entry name" value="LPLAT_ACT14924-like"/>
    <property type="match status" value="1"/>
</dbReference>
<proteinExistence type="predicted"/>
<evidence type="ECO:0000313" key="2">
    <source>
        <dbReference type="EMBL" id="SIS55655.1"/>
    </source>
</evidence>
<dbReference type="EMBL" id="FTOM01000001">
    <property type="protein sequence ID" value="SIS55655.1"/>
    <property type="molecule type" value="Genomic_DNA"/>
</dbReference>
<feature type="domain" description="Phospholipid/glycerol acyltransferase" evidence="1">
    <location>
        <begin position="81"/>
        <end position="206"/>
    </location>
</feature>
<protein>
    <submittedName>
        <fullName evidence="2">Putative hemolysin</fullName>
    </submittedName>
</protein>
<dbReference type="SMART" id="SM00563">
    <property type="entry name" value="PlsC"/>
    <property type="match status" value="1"/>
</dbReference>
<dbReference type="Pfam" id="PF01553">
    <property type="entry name" value="Acyltransferase"/>
    <property type="match status" value="1"/>
</dbReference>
<dbReference type="OrthoDB" id="1113830at2"/>
<reference evidence="3" key="1">
    <citation type="submission" date="2017-01" db="EMBL/GenBank/DDBJ databases">
        <authorList>
            <person name="Varghese N."/>
            <person name="Submissions S."/>
        </authorList>
    </citation>
    <scope>NUCLEOTIDE SEQUENCE [LARGE SCALE GENOMIC DNA]</scope>
    <source>
        <strain evidence="3">DSM 18714</strain>
    </source>
</reference>
<organism evidence="2 3">
    <name type="scientific">Phaeovulum vinaykumarii</name>
    <dbReference type="NCBI Taxonomy" id="407234"/>
    <lineage>
        <taxon>Bacteria</taxon>
        <taxon>Pseudomonadati</taxon>
        <taxon>Pseudomonadota</taxon>
        <taxon>Alphaproteobacteria</taxon>
        <taxon>Rhodobacterales</taxon>
        <taxon>Paracoccaceae</taxon>
        <taxon>Phaeovulum</taxon>
    </lineage>
</organism>